<name>A0ABN3JBQ1_9ACTN</name>
<dbReference type="RefSeq" id="WP_344591171.1">
    <property type="nucleotide sequence ID" value="NZ_BAAARW010000016.1"/>
</dbReference>
<evidence type="ECO:0000256" key="1">
    <source>
        <dbReference type="SAM" id="MobiDB-lite"/>
    </source>
</evidence>
<sequence>MGEGGRGRARAACRRAIPPAGIPDDPAEAAKEHLFGPATHPVTPYQGAPNPIVYDDGLLLVDAGSDIERAMLRPSALADPEKFEQAVRLCEDHGLPGLLRSIRLVKTMYDGGLARMVERAAASPVPPGGYEANPLLSVADLVDEVAGELGTDRDAAALYLQLLTLARPTDRNIRKWNGWSAGKHKAVQAGLVGLGAVQQDKRSRAGRSVFVPGGWTEVKAPELPLESAKLEPHLAIVDSRKELAGPFTRLLPPAPLHEMFAKAWAAR</sequence>
<feature type="compositionally biased region" description="Low complexity" evidence="1">
    <location>
        <begin position="14"/>
        <end position="24"/>
    </location>
</feature>
<proteinExistence type="predicted"/>
<accession>A0ABN3JBQ1</accession>
<organism evidence="2 3">
    <name type="scientific">Actinomadura vinacea</name>
    <dbReference type="NCBI Taxonomy" id="115336"/>
    <lineage>
        <taxon>Bacteria</taxon>
        <taxon>Bacillati</taxon>
        <taxon>Actinomycetota</taxon>
        <taxon>Actinomycetes</taxon>
        <taxon>Streptosporangiales</taxon>
        <taxon>Thermomonosporaceae</taxon>
        <taxon>Actinomadura</taxon>
    </lineage>
</organism>
<reference evidence="2 3" key="1">
    <citation type="journal article" date="2019" name="Int. J. Syst. Evol. Microbiol.">
        <title>The Global Catalogue of Microorganisms (GCM) 10K type strain sequencing project: providing services to taxonomists for standard genome sequencing and annotation.</title>
        <authorList>
            <consortium name="The Broad Institute Genomics Platform"/>
            <consortium name="The Broad Institute Genome Sequencing Center for Infectious Disease"/>
            <person name="Wu L."/>
            <person name="Ma J."/>
        </authorList>
    </citation>
    <scope>NUCLEOTIDE SEQUENCE [LARGE SCALE GENOMIC DNA]</scope>
    <source>
        <strain evidence="2 3">JCM 3325</strain>
    </source>
</reference>
<gene>
    <name evidence="2" type="ORF">GCM10010191_43800</name>
</gene>
<dbReference type="EMBL" id="BAAARW010000016">
    <property type="protein sequence ID" value="GAA2426510.1"/>
    <property type="molecule type" value="Genomic_DNA"/>
</dbReference>
<protein>
    <submittedName>
        <fullName evidence="2">Uncharacterized protein</fullName>
    </submittedName>
</protein>
<comment type="caution">
    <text evidence="2">The sequence shown here is derived from an EMBL/GenBank/DDBJ whole genome shotgun (WGS) entry which is preliminary data.</text>
</comment>
<feature type="region of interest" description="Disordered" evidence="1">
    <location>
        <begin position="1"/>
        <end position="27"/>
    </location>
</feature>
<dbReference type="Proteomes" id="UP001501231">
    <property type="component" value="Unassembled WGS sequence"/>
</dbReference>
<evidence type="ECO:0000313" key="3">
    <source>
        <dbReference type="Proteomes" id="UP001501231"/>
    </source>
</evidence>
<evidence type="ECO:0000313" key="2">
    <source>
        <dbReference type="EMBL" id="GAA2426510.1"/>
    </source>
</evidence>
<keyword evidence="3" id="KW-1185">Reference proteome</keyword>